<name>A0A7D5R747_9ARCH</name>
<gene>
    <name evidence="1" type="ORF">C5F47_02890</name>
</gene>
<organism evidence="1 2">
    <name type="scientific">Nitrosopumilus cobalaminigenes</name>
    <dbReference type="NCBI Taxonomy" id="1470066"/>
    <lineage>
        <taxon>Archaea</taxon>
        <taxon>Nitrososphaerota</taxon>
        <taxon>Nitrososphaeria</taxon>
        <taxon>Nitrosopumilales</taxon>
        <taxon>Nitrosopumilaceae</taxon>
        <taxon>Nitrosopumilus</taxon>
    </lineage>
</organism>
<proteinExistence type="predicted"/>
<dbReference type="InterPro" id="IPR011330">
    <property type="entry name" value="Glyco_hydro/deAcase_b/a-brl"/>
</dbReference>
<dbReference type="KEGG" id="ncl:C5F47_02890"/>
<accession>A0A7D5R747</accession>
<evidence type="ECO:0000313" key="2">
    <source>
        <dbReference type="Proteomes" id="UP000509771"/>
    </source>
</evidence>
<dbReference type="Proteomes" id="UP000509771">
    <property type="component" value="Chromosome"/>
</dbReference>
<keyword evidence="2" id="KW-1185">Reference proteome</keyword>
<dbReference type="RefSeq" id="WP_179361420.1">
    <property type="nucleotide sequence ID" value="NZ_CP026993.1"/>
</dbReference>
<evidence type="ECO:0000313" key="1">
    <source>
        <dbReference type="EMBL" id="QLH02581.1"/>
    </source>
</evidence>
<dbReference type="Gene3D" id="3.20.20.370">
    <property type="entry name" value="Glycoside hydrolase/deacetylase"/>
    <property type="match status" value="1"/>
</dbReference>
<evidence type="ECO:0008006" key="3">
    <source>
        <dbReference type="Google" id="ProtNLM"/>
    </source>
</evidence>
<dbReference type="EMBL" id="CP026993">
    <property type="protein sequence ID" value="QLH02581.1"/>
    <property type="molecule type" value="Genomic_DNA"/>
</dbReference>
<dbReference type="GO" id="GO:0005975">
    <property type="term" value="P:carbohydrate metabolic process"/>
    <property type="evidence" value="ECO:0007669"/>
    <property type="project" value="InterPro"/>
</dbReference>
<dbReference type="OrthoDB" id="371704at2157"/>
<dbReference type="GeneID" id="56058933"/>
<dbReference type="AlphaFoldDB" id="A0A7D5R747"/>
<dbReference type="SUPFAM" id="SSF88713">
    <property type="entry name" value="Glycoside hydrolase/deacetylase"/>
    <property type="match status" value="1"/>
</dbReference>
<sequence length="260" mass="30762">MQYIFLGHDVDWRKQGPEKKHILERKERFTQEAIDSLDTKNPYYNFPEIMDIEDSLGIKSSFFFRTIYENGDYLDYENEITDLIKGGWEVGLHLDPQSVLDYNKIKDEKTKLELLTKNQILANRVHFLNYDQNLPEKLKKLGFVYDSSIRHSKDQIDKKEMGYSKIDGIYEFPITLMDAYLFTHMKIHEDDLVSTFQKTLNYSRSLRDNNILTMIWHDNVLQMKGGRKYKDIVEFLVSQNDVKVMSGINVVEMLNKTNSF</sequence>
<protein>
    <recommendedName>
        <fullName evidence="3">NodB homology domain-containing protein</fullName>
    </recommendedName>
</protein>
<reference evidence="1 2" key="1">
    <citation type="submission" date="2018-02" db="EMBL/GenBank/DDBJ databases">
        <title>Complete genome of Nitrosopumilus cobalaminigenes HCA1.</title>
        <authorList>
            <person name="Qin W."/>
            <person name="Zheng Y."/>
            <person name="Stahl D.A."/>
        </authorList>
    </citation>
    <scope>NUCLEOTIDE SEQUENCE [LARGE SCALE GENOMIC DNA]</scope>
    <source>
        <strain evidence="1 2">HCA1</strain>
    </source>
</reference>